<keyword evidence="1" id="KW-0175">Coiled coil</keyword>
<organism evidence="4">
    <name type="scientific">Dulem virus 174</name>
    <dbReference type="NCBI Taxonomy" id="3145651"/>
    <lineage>
        <taxon>Viruses</taxon>
        <taxon>Monodnaviria</taxon>
        <taxon>Sangervirae</taxon>
        <taxon>Phixviricota</taxon>
        <taxon>Malgrandaviricetes</taxon>
        <taxon>Petitvirales</taxon>
        <taxon>Microviridae</taxon>
        <taxon>Microvirus</taxon>
    </lineage>
</organism>
<dbReference type="EMBL" id="PP511735">
    <property type="protein sequence ID" value="XCD06980.1"/>
    <property type="molecule type" value="Genomic_DNA"/>
</dbReference>
<accession>A0AAU8B635</accession>
<evidence type="ECO:0000256" key="1">
    <source>
        <dbReference type="SAM" id="Coils"/>
    </source>
</evidence>
<evidence type="ECO:0000259" key="2">
    <source>
        <dbReference type="Pfam" id="PF23343"/>
    </source>
</evidence>
<dbReference type="Pfam" id="PF23343">
    <property type="entry name" value="REP_ORF2-G2P"/>
    <property type="match status" value="1"/>
</dbReference>
<evidence type="ECO:0000313" key="3">
    <source>
        <dbReference type="EMBL" id="XCD05468.1"/>
    </source>
</evidence>
<evidence type="ECO:0000313" key="4">
    <source>
        <dbReference type="EMBL" id="XCD06980.1"/>
    </source>
</evidence>
<feature type="domain" description="Replication-associated protein ORF2/G2P" evidence="2">
    <location>
        <begin position="80"/>
        <end position="225"/>
    </location>
</feature>
<dbReference type="InterPro" id="IPR056906">
    <property type="entry name" value="ORF2/G2P_dom"/>
</dbReference>
<protein>
    <submittedName>
        <fullName evidence="4">Replication initiator protein</fullName>
    </submittedName>
</protein>
<proteinExistence type="predicted"/>
<reference evidence="4" key="1">
    <citation type="submission" date="2024-03" db="EMBL/GenBank/DDBJ databases">
        <title>Diverse circular DNA viruses in blood, oral, and fecal samples of captive lemurs.</title>
        <authorList>
            <person name="Paietta E.N."/>
            <person name="Kraberger S."/>
            <person name="Lund M.C."/>
            <person name="Custer J.M."/>
            <person name="Vargas K.M."/>
            <person name="Ehmke E.E."/>
            <person name="Yoder A.D."/>
            <person name="Varsani A."/>
        </authorList>
    </citation>
    <scope>NUCLEOTIDE SEQUENCE</scope>
    <source>
        <strain evidence="3">Duke_24FS_90</strain>
        <strain evidence="4">Duke_26_63</strain>
    </source>
</reference>
<dbReference type="EMBL" id="PP511563">
    <property type="protein sequence ID" value="XCD05468.1"/>
    <property type="molecule type" value="Genomic_DNA"/>
</dbReference>
<sequence>MSCYHPLLRVAYHPLGHVSDTRVKVLSYSDTIVSDFYKLGFAVDEAIQIPCGKCIGCRLEYSRQWANRCMLELEYHDSAYFVTLTYDDDHVPISWYVDDTTGETCPAMSLRKRDMQLWMKRLRKACGSQRIRFYLAGEYGSQTFRPHYHAILFGLELHDLSLYAKKSDEFSYFNSLFLDKTWIGCYNGITKCKGSATTLTQNGHVVVAPVSWDTCAYVARYVTKKLTGPAAKLYDDCNIEHPFTLMSRKPGIGRQWYEDHPDCYDYEYINISTDRGGKKFRPPRYFDKLFDLDEPERSKELKEARRRAADDAKRLKMANTSLSYLELLQVEENSKLNKIKKLERSLE</sequence>
<name>A0AAU8B635_9VIRU</name>
<feature type="coiled-coil region" evidence="1">
    <location>
        <begin position="298"/>
        <end position="345"/>
    </location>
</feature>